<keyword evidence="2 4" id="KW-0238">DNA-binding</keyword>
<name>A0ABP7JDH5_9PSEU</name>
<keyword evidence="7" id="KW-1185">Reference proteome</keyword>
<dbReference type="Gene3D" id="1.10.357.10">
    <property type="entry name" value="Tetracycline Repressor, domain 2"/>
    <property type="match status" value="1"/>
</dbReference>
<dbReference type="PROSITE" id="PS50977">
    <property type="entry name" value="HTH_TETR_2"/>
    <property type="match status" value="1"/>
</dbReference>
<feature type="DNA-binding region" description="H-T-H motif" evidence="4">
    <location>
        <begin position="59"/>
        <end position="78"/>
    </location>
</feature>
<dbReference type="PANTHER" id="PTHR47506:SF1">
    <property type="entry name" value="HTH-TYPE TRANSCRIPTIONAL REGULATOR YJDC"/>
    <property type="match status" value="1"/>
</dbReference>
<protein>
    <submittedName>
        <fullName evidence="6">TetR/AcrR family transcriptional regulator</fullName>
    </submittedName>
</protein>
<dbReference type="Pfam" id="PF16925">
    <property type="entry name" value="TetR_C_13"/>
    <property type="match status" value="1"/>
</dbReference>
<dbReference type="InterPro" id="IPR011075">
    <property type="entry name" value="TetR_C"/>
</dbReference>
<keyword evidence="3" id="KW-0804">Transcription</keyword>
<keyword evidence="1" id="KW-0805">Transcription regulation</keyword>
<gene>
    <name evidence="6" type="ORF">GCM10022380_70540</name>
</gene>
<dbReference type="EMBL" id="BAABCM010000013">
    <property type="protein sequence ID" value="GAA3842270.1"/>
    <property type="molecule type" value="Genomic_DNA"/>
</dbReference>
<dbReference type="SUPFAM" id="SSF48498">
    <property type="entry name" value="Tetracyclin repressor-like, C-terminal domain"/>
    <property type="match status" value="1"/>
</dbReference>
<reference evidence="7" key="1">
    <citation type="journal article" date="2019" name="Int. J. Syst. Evol. Microbiol.">
        <title>The Global Catalogue of Microorganisms (GCM) 10K type strain sequencing project: providing services to taxonomists for standard genome sequencing and annotation.</title>
        <authorList>
            <consortium name="The Broad Institute Genomics Platform"/>
            <consortium name="The Broad Institute Genome Sequencing Center for Infectious Disease"/>
            <person name="Wu L."/>
            <person name="Ma J."/>
        </authorList>
    </citation>
    <scope>NUCLEOTIDE SEQUENCE [LARGE SCALE GENOMIC DNA]</scope>
    <source>
        <strain evidence="7">JCM 17017</strain>
    </source>
</reference>
<feature type="domain" description="HTH tetR-type" evidence="5">
    <location>
        <begin position="36"/>
        <end position="96"/>
    </location>
</feature>
<dbReference type="PANTHER" id="PTHR47506">
    <property type="entry name" value="TRANSCRIPTIONAL REGULATORY PROTEIN"/>
    <property type="match status" value="1"/>
</dbReference>
<comment type="caution">
    <text evidence="6">The sequence shown here is derived from an EMBL/GenBank/DDBJ whole genome shotgun (WGS) entry which is preliminary data.</text>
</comment>
<proteinExistence type="predicted"/>
<sequence length="222" mass="24649">MTINSIIGQKERTQTRVIGTIGWQCATLPIMARTKEFDPDAALHAALELFWRQGYEATSMQDLVDHVGVNRASLYATYGSKHDLYLRALDRYCELRGTETMTALNRPGPALDAVRDFVHSYVTECREDAERKGCLVTNTATELLPRDAKAARRVDIAFGELEAALAGTLSRAQQEGDLPPDKDPRALARFLVTFIQGIRVVGKTDDIRRLDEAVDQALSLLA</sequence>
<evidence type="ECO:0000256" key="2">
    <source>
        <dbReference type="ARBA" id="ARBA00023125"/>
    </source>
</evidence>
<organism evidence="6 7">
    <name type="scientific">Amycolatopsis tucumanensis</name>
    <dbReference type="NCBI Taxonomy" id="401106"/>
    <lineage>
        <taxon>Bacteria</taxon>
        <taxon>Bacillati</taxon>
        <taxon>Actinomycetota</taxon>
        <taxon>Actinomycetes</taxon>
        <taxon>Pseudonocardiales</taxon>
        <taxon>Pseudonocardiaceae</taxon>
        <taxon>Amycolatopsis</taxon>
    </lineage>
</organism>
<evidence type="ECO:0000256" key="1">
    <source>
        <dbReference type="ARBA" id="ARBA00023015"/>
    </source>
</evidence>
<dbReference type="SUPFAM" id="SSF46689">
    <property type="entry name" value="Homeodomain-like"/>
    <property type="match status" value="1"/>
</dbReference>
<dbReference type="PRINTS" id="PR00455">
    <property type="entry name" value="HTHTETR"/>
</dbReference>
<evidence type="ECO:0000259" key="5">
    <source>
        <dbReference type="PROSITE" id="PS50977"/>
    </source>
</evidence>
<dbReference type="InterPro" id="IPR036271">
    <property type="entry name" value="Tet_transcr_reg_TetR-rel_C_sf"/>
</dbReference>
<evidence type="ECO:0000256" key="3">
    <source>
        <dbReference type="ARBA" id="ARBA00023163"/>
    </source>
</evidence>
<evidence type="ECO:0000256" key="4">
    <source>
        <dbReference type="PROSITE-ProRule" id="PRU00335"/>
    </source>
</evidence>
<dbReference type="Proteomes" id="UP001501624">
    <property type="component" value="Unassembled WGS sequence"/>
</dbReference>
<evidence type="ECO:0000313" key="7">
    <source>
        <dbReference type="Proteomes" id="UP001501624"/>
    </source>
</evidence>
<accession>A0ABP7JDH5</accession>
<dbReference type="Gene3D" id="1.10.10.60">
    <property type="entry name" value="Homeodomain-like"/>
    <property type="match status" value="1"/>
</dbReference>
<dbReference type="Pfam" id="PF00440">
    <property type="entry name" value="TetR_N"/>
    <property type="match status" value="1"/>
</dbReference>
<evidence type="ECO:0000313" key="6">
    <source>
        <dbReference type="EMBL" id="GAA3842270.1"/>
    </source>
</evidence>
<dbReference type="InterPro" id="IPR009057">
    <property type="entry name" value="Homeodomain-like_sf"/>
</dbReference>
<dbReference type="InterPro" id="IPR001647">
    <property type="entry name" value="HTH_TetR"/>
</dbReference>